<dbReference type="AlphaFoldDB" id="A0AA37LJ53"/>
<gene>
    <name evidence="1" type="ORF">ColSpa_05163</name>
</gene>
<organism evidence="1 2">
    <name type="scientific">Colletotrichum spaethianum</name>
    <dbReference type="NCBI Taxonomy" id="700344"/>
    <lineage>
        <taxon>Eukaryota</taxon>
        <taxon>Fungi</taxon>
        <taxon>Dikarya</taxon>
        <taxon>Ascomycota</taxon>
        <taxon>Pezizomycotina</taxon>
        <taxon>Sordariomycetes</taxon>
        <taxon>Hypocreomycetidae</taxon>
        <taxon>Glomerellales</taxon>
        <taxon>Glomerellaceae</taxon>
        <taxon>Colletotrichum</taxon>
        <taxon>Colletotrichum spaethianum species complex</taxon>
    </lineage>
</organism>
<dbReference type="EMBL" id="BQXU01000011">
    <property type="protein sequence ID" value="GKT44982.1"/>
    <property type="molecule type" value="Genomic_DNA"/>
</dbReference>
<reference evidence="1 2" key="1">
    <citation type="submission" date="2022-03" db="EMBL/GenBank/DDBJ databases">
        <title>Genome data of Colletotrichum spp.</title>
        <authorList>
            <person name="Utami Y.D."/>
            <person name="Hiruma K."/>
        </authorList>
    </citation>
    <scope>NUCLEOTIDE SEQUENCE [LARGE SCALE GENOMIC DNA]</scope>
    <source>
        <strain evidence="1 2">MAFF 239500</strain>
    </source>
</reference>
<comment type="caution">
    <text evidence="1">The sequence shown here is derived from an EMBL/GenBank/DDBJ whole genome shotgun (WGS) entry which is preliminary data.</text>
</comment>
<protein>
    <submittedName>
        <fullName evidence="1">Uncharacterized protein</fullName>
    </submittedName>
</protein>
<dbReference type="GeneID" id="73325965"/>
<proteinExistence type="predicted"/>
<evidence type="ECO:0000313" key="2">
    <source>
        <dbReference type="Proteomes" id="UP001055115"/>
    </source>
</evidence>
<name>A0AA37LJ53_9PEZI</name>
<keyword evidence="2" id="KW-1185">Reference proteome</keyword>
<dbReference type="RefSeq" id="XP_049127332.1">
    <property type="nucleotide sequence ID" value="XM_049271375.1"/>
</dbReference>
<evidence type="ECO:0000313" key="1">
    <source>
        <dbReference type="EMBL" id="GKT44982.1"/>
    </source>
</evidence>
<sequence length="230" mass="25222">MPNDGAIVTFQRIDKLVPASKGITKTSTEYGNKVGTIGLSVLMQKCGISSDTGMKDVSMAQIKEGMCNIGLAKEFDIWSSPSSKLLDYELSFLEYLDQVSRLSGAPELSMQVYYGLRKDHDQQTVQDIYESGNFIIKLVQIKSGKHQGVGSIRVMKTLPDGANSDSLDLERIRSKTLGGFRQSITTMFRETASPFAGGDKAKAALAALGISHQLQRDEEMLKIDMSQNAR</sequence>
<accession>A0AA37LJ53</accession>
<dbReference type="Proteomes" id="UP001055115">
    <property type="component" value="Unassembled WGS sequence"/>
</dbReference>